<name>A0AAV6VHC2_9ARAC</name>
<protein>
    <submittedName>
        <fullName evidence="2">Uncharacterized protein</fullName>
    </submittedName>
</protein>
<sequence>MVVIPFTETLLHCQGVLCSVSSTTNLNIHPQFDKPNEKSQSRETSSSIKPDIRIHSSFLSETQTKH</sequence>
<dbReference type="EMBL" id="JAFNEN010000076">
    <property type="protein sequence ID" value="KAG8195937.1"/>
    <property type="molecule type" value="Genomic_DNA"/>
</dbReference>
<dbReference type="AlphaFoldDB" id="A0AAV6VHC2"/>
<reference evidence="2 3" key="1">
    <citation type="journal article" date="2022" name="Nat. Ecol. Evol.">
        <title>A masculinizing supergene underlies an exaggerated male reproductive morph in a spider.</title>
        <authorList>
            <person name="Hendrickx F."/>
            <person name="De Corte Z."/>
            <person name="Sonet G."/>
            <person name="Van Belleghem S.M."/>
            <person name="Kostlbacher S."/>
            <person name="Vangestel C."/>
        </authorList>
    </citation>
    <scope>NUCLEOTIDE SEQUENCE [LARGE SCALE GENOMIC DNA]</scope>
    <source>
        <strain evidence="2">W744_W776</strain>
    </source>
</reference>
<proteinExistence type="predicted"/>
<feature type="compositionally biased region" description="Basic and acidic residues" evidence="1">
    <location>
        <begin position="31"/>
        <end position="41"/>
    </location>
</feature>
<feature type="region of interest" description="Disordered" evidence="1">
    <location>
        <begin position="28"/>
        <end position="66"/>
    </location>
</feature>
<evidence type="ECO:0000313" key="3">
    <source>
        <dbReference type="Proteomes" id="UP000827092"/>
    </source>
</evidence>
<comment type="caution">
    <text evidence="2">The sequence shown here is derived from an EMBL/GenBank/DDBJ whole genome shotgun (WGS) entry which is preliminary data.</text>
</comment>
<accession>A0AAV6VHC2</accession>
<evidence type="ECO:0000256" key="1">
    <source>
        <dbReference type="SAM" id="MobiDB-lite"/>
    </source>
</evidence>
<feature type="compositionally biased region" description="Polar residues" evidence="1">
    <location>
        <begin position="57"/>
        <end position="66"/>
    </location>
</feature>
<dbReference type="Proteomes" id="UP000827092">
    <property type="component" value="Unassembled WGS sequence"/>
</dbReference>
<gene>
    <name evidence="2" type="ORF">JTE90_001168</name>
</gene>
<evidence type="ECO:0000313" key="2">
    <source>
        <dbReference type="EMBL" id="KAG8195937.1"/>
    </source>
</evidence>
<organism evidence="2 3">
    <name type="scientific">Oedothorax gibbosus</name>
    <dbReference type="NCBI Taxonomy" id="931172"/>
    <lineage>
        <taxon>Eukaryota</taxon>
        <taxon>Metazoa</taxon>
        <taxon>Ecdysozoa</taxon>
        <taxon>Arthropoda</taxon>
        <taxon>Chelicerata</taxon>
        <taxon>Arachnida</taxon>
        <taxon>Araneae</taxon>
        <taxon>Araneomorphae</taxon>
        <taxon>Entelegynae</taxon>
        <taxon>Araneoidea</taxon>
        <taxon>Linyphiidae</taxon>
        <taxon>Erigoninae</taxon>
        <taxon>Oedothorax</taxon>
    </lineage>
</organism>
<keyword evidence="3" id="KW-1185">Reference proteome</keyword>